<proteinExistence type="predicted"/>
<reference evidence="4" key="1">
    <citation type="submission" date="2018-11" db="EMBL/GenBank/DDBJ databases">
        <authorList>
            <consortium name="Genoscope - CEA"/>
            <person name="William W."/>
        </authorList>
    </citation>
    <scope>NUCLEOTIDE SEQUENCE</scope>
</reference>
<dbReference type="GO" id="GO:0004311">
    <property type="term" value="F:geranylgeranyl diphosphate synthase activity"/>
    <property type="evidence" value="ECO:0007669"/>
    <property type="project" value="TreeGrafter"/>
</dbReference>
<dbReference type="EMBL" id="LR031878">
    <property type="protein sequence ID" value="VDD51973.1"/>
    <property type="molecule type" value="Genomic_DNA"/>
</dbReference>
<dbReference type="InterPro" id="IPR008949">
    <property type="entry name" value="Isoprenoid_synthase_dom_sf"/>
</dbReference>
<dbReference type="GO" id="GO:0046872">
    <property type="term" value="F:metal ion binding"/>
    <property type="evidence" value="ECO:0007669"/>
    <property type="project" value="UniProtKB-KW"/>
</dbReference>
<keyword evidence="3" id="KW-0460">Magnesium</keyword>
<evidence type="ECO:0000256" key="2">
    <source>
        <dbReference type="ARBA" id="ARBA00022723"/>
    </source>
</evidence>
<dbReference type="SUPFAM" id="SSF48576">
    <property type="entry name" value="Terpenoid synthases"/>
    <property type="match status" value="1"/>
</dbReference>
<sequence>MANKANSINKSRNDAVPLCTNPFVHKIREAMRYSLLSNGKRVRPVLCLAACELVGGHESTAIPAACAVEAYSRRSSLYGRRKPPPRKTH</sequence>
<evidence type="ECO:0000256" key="3">
    <source>
        <dbReference type="ARBA" id="ARBA00022842"/>
    </source>
</evidence>
<organism evidence="4">
    <name type="scientific">Brassica oleracea</name>
    <name type="common">Wild cabbage</name>
    <dbReference type="NCBI Taxonomy" id="3712"/>
    <lineage>
        <taxon>Eukaryota</taxon>
        <taxon>Viridiplantae</taxon>
        <taxon>Streptophyta</taxon>
        <taxon>Embryophyta</taxon>
        <taxon>Tracheophyta</taxon>
        <taxon>Spermatophyta</taxon>
        <taxon>Magnoliopsida</taxon>
        <taxon>eudicotyledons</taxon>
        <taxon>Gunneridae</taxon>
        <taxon>Pentapetalae</taxon>
        <taxon>rosids</taxon>
        <taxon>malvids</taxon>
        <taxon>Brassicales</taxon>
        <taxon>Brassicaceae</taxon>
        <taxon>Brassiceae</taxon>
        <taxon>Brassica</taxon>
    </lineage>
</organism>
<name>A0A3P6F2T6_BRAOL</name>
<evidence type="ECO:0000256" key="1">
    <source>
        <dbReference type="ARBA" id="ARBA00001946"/>
    </source>
</evidence>
<dbReference type="AlphaFoldDB" id="A0A3P6F2T6"/>
<protein>
    <submittedName>
        <fullName evidence="4">Uncharacterized protein</fullName>
    </submittedName>
</protein>
<comment type="cofactor">
    <cofactor evidence="1">
        <name>Mg(2+)</name>
        <dbReference type="ChEBI" id="CHEBI:18420"/>
    </cofactor>
</comment>
<keyword evidence="2" id="KW-0479">Metal-binding</keyword>
<accession>A0A3P6F2T6</accession>
<dbReference type="PANTHER" id="PTHR43281">
    <property type="entry name" value="FARNESYL DIPHOSPHATE SYNTHASE"/>
    <property type="match status" value="1"/>
</dbReference>
<dbReference type="Gene3D" id="1.10.600.10">
    <property type="entry name" value="Farnesyl Diphosphate Synthase"/>
    <property type="match status" value="1"/>
</dbReference>
<evidence type="ECO:0000313" key="4">
    <source>
        <dbReference type="EMBL" id="VDD51973.1"/>
    </source>
</evidence>
<dbReference type="PANTHER" id="PTHR43281:SF33">
    <property type="entry name" value="GERANYLGERANYL PYROPHOSPHATE SYNTHASE 7, CHLOROPLASTIC"/>
    <property type="match status" value="1"/>
</dbReference>
<gene>
    <name evidence="4" type="ORF">BOLC1T04362H</name>
</gene>